<dbReference type="InterPro" id="IPR022907">
    <property type="entry name" value="VapC_family"/>
</dbReference>
<comment type="function">
    <text evidence="5">Toxic component of a toxin-antitoxin (TA) system. An RNase.</text>
</comment>
<dbReference type="AlphaFoldDB" id="A0A2U8WG26"/>
<dbReference type="EC" id="3.1.-.-" evidence="5"/>
<dbReference type="InterPro" id="IPR029060">
    <property type="entry name" value="PIN-like_dom_sf"/>
</dbReference>
<evidence type="ECO:0000313" key="8">
    <source>
        <dbReference type="Proteomes" id="UP000245926"/>
    </source>
</evidence>
<comment type="similarity">
    <text evidence="5">Belongs to the PINc/VapC protein family.</text>
</comment>
<keyword evidence="2 5" id="KW-0540">Nuclease</keyword>
<evidence type="ECO:0000256" key="3">
    <source>
        <dbReference type="ARBA" id="ARBA00022723"/>
    </source>
</evidence>
<feature type="domain" description="PIN" evidence="6">
    <location>
        <begin position="6"/>
        <end position="124"/>
    </location>
</feature>
<keyword evidence="4 5" id="KW-0378">Hydrolase</keyword>
<evidence type="ECO:0000259" key="6">
    <source>
        <dbReference type="Pfam" id="PF01850"/>
    </source>
</evidence>
<reference evidence="8" key="1">
    <citation type="submission" date="2018-05" db="EMBL/GenBank/DDBJ databases">
        <title>Complete Genome Sequence of Methylobacterium sp. 17SD2-17.</title>
        <authorList>
            <person name="Srinivasan S."/>
        </authorList>
    </citation>
    <scope>NUCLEOTIDE SEQUENCE [LARGE SCALE GENOMIC DNA]</scope>
    <source>
        <strain evidence="8">17SD2-17</strain>
    </source>
</reference>
<dbReference type="Pfam" id="PF01850">
    <property type="entry name" value="PIN"/>
    <property type="match status" value="1"/>
</dbReference>
<protein>
    <recommendedName>
        <fullName evidence="5">Ribonuclease VapC</fullName>
        <shortName evidence="5">RNase VapC</shortName>
        <ecNumber evidence="5">3.1.-.-</ecNumber>
    </recommendedName>
    <alternativeName>
        <fullName evidence="5">Toxin VapC</fullName>
    </alternativeName>
</protein>
<evidence type="ECO:0000256" key="5">
    <source>
        <dbReference type="HAMAP-Rule" id="MF_00265"/>
    </source>
</evidence>
<accession>A0A2U8WG26</accession>
<dbReference type="OrthoDB" id="163436at2"/>
<dbReference type="Gene3D" id="3.40.50.1010">
    <property type="entry name" value="5'-nuclease"/>
    <property type="match status" value="1"/>
</dbReference>
<dbReference type="GO" id="GO:0004540">
    <property type="term" value="F:RNA nuclease activity"/>
    <property type="evidence" value="ECO:0007669"/>
    <property type="project" value="InterPro"/>
</dbReference>
<feature type="binding site" evidence="5">
    <location>
        <position position="9"/>
    </location>
    <ligand>
        <name>Mg(2+)</name>
        <dbReference type="ChEBI" id="CHEBI:18420"/>
    </ligand>
</feature>
<gene>
    <name evidence="5" type="primary">vapC</name>
    <name evidence="7" type="ORF">DK389_31600</name>
</gene>
<dbReference type="Proteomes" id="UP000245926">
    <property type="component" value="Chromosome"/>
</dbReference>
<dbReference type="CDD" id="cd18692">
    <property type="entry name" value="PIN_VapC-like"/>
    <property type="match status" value="1"/>
</dbReference>
<keyword evidence="1 5" id="KW-1277">Toxin-antitoxin system</keyword>
<evidence type="ECO:0000256" key="4">
    <source>
        <dbReference type="ARBA" id="ARBA00022801"/>
    </source>
</evidence>
<evidence type="ECO:0000313" key="7">
    <source>
        <dbReference type="EMBL" id="AWN44232.1"/>
    </source>
</evidence>
<dbReference type="InterPro" id="IPR002716">
    <property type="entry name" value="PIN_dom"/>
</dbReference>
<keyword evidence="5" id="KW-0800">Toxin</keyword>
<keyword evidence="8" id="KW-1185">Reference proteome</keyword>
<name>A0A2U8WG26_9HYPH</name>
<proteinExistence type="inferred from homology"/>
<dbReference type="GO" id="GO:0000287">
    <property type="term" value="F:magnesium ion binding"/>
    <property type="evidence" value="ECO:0007669"/>
    <property type="project" value="UniProtKB-UniRule"/>
</dbReference>
<sequence>MMGDRVFVDTNVFLYARDDRFPEKQATAQLWLAALAAREAAVVSPQVLGEIHSVALRGRLPIASDEARRTTRALEPWSSGATDVELIAAAWSLRGRTGFQWWDCVILAAAIRAGCRFLLSDDYQHGREVEGLTIVNPFRAGPETLL</sequence>
<dbReference type="RefSeq" id="WP_109895782.1">
    <property type="nucleotide sequence ID" value="NZ_CP029550.1"/>
</dbReference>
<evidence type="ECO:0000256" key="1">
    <source>
        <dbReference type="ARBA" id="ARBA00022649"/>
    </source>
</evidence>
<dbReference type="HAMAP" id="MF_00265">
    <property type="entry name" value="VapC_Nob1"/>
    <property type="match status" value="1"/>
</dbReference>
<keyword evidence="5" id="KW-0460">Magnesium</keyword>
<evidence type="ECO:0000256" key="2">
    <source>
        <dbReference type="ARBA" id="ARBA00022722"/>
    </source>
</evidence>
<dbReference type="GO" id="GO:0090729">
    <property type="term" value="F:toxin activity"/>
    <property type="evidence" value="ECO:0007669"/>
    <property type="project" value="UniProtKB-KW"/>
</dbReference>
<comment type="cofactor">
    <cofactor evidence="5">
        <name>Mg(2+)</name>
        <dbReference type="ChEBI" id="CHEBI:18420"/>
    </cofactor>
</comment>
<dbReference type="SUPFAM" id="SSF88723">
    <property type="entry name" value="PIN domain-like"/>
    <property type="match status" value="1"/>
</dbReference>
<dbReference type="EMBL" id="CP029550">
    <property type="protein sequence ID" value="AWN44232.1"/>
    <property type="molecule type" value="Genomic_DNA"/>
</dbReference>
<feature type="binding site" evidence="5">
    <location>
        <position position="103"/>
    </location>
    <ligand>
        <name>Mg(2+)</name>
        <dbReference type="ChEBI" id="CHEBI:18420"/>
    </ligand>
</feature>
<organism evidence="7 8">
    <name type="scientific">Methylobacterium durans</name>
    <dbReference type="NCBI Taxonomy" id="2202825"/>
    <lineage>
        <taxon>Bacteria</taxon>
        <taxon>Pseudomonadati</taxon>
        <taxon>Pseudomonadota</taxon>
        <taxon>Alphaproteobacteria</taxon>
        <taxon>Hyphomicrobiales</taxon>
        <taxon>Methylobacteriaceae</taxon>
        <taxon>Methylobacterium</taxon>
    </lineage>
</organism>
<dbReference type="KEGG" id="mets:DK389_31600"/>
<dbReference type="GO" id="GO:0016787">
    <property type="term" value="F:hydrolase activity"/>
    <property type="evidence" value="ECO:0007669"/>
    <property type="project" value="UniProtKB-KW"/>
</dbReference>
<keyword evidence="3 5" id="KW-0479">Metal-binding</keyword>